<dbReference type="PROSITE" id="PS51257">
    <property type="entry name" value="PROKAR_LIPOPROTEIN"/>
    <property type="match status" value="1"/>
</dbReference>
<evidence type="ECO:0000259" key="2">
    <source>
        <dbReference type="Pfam" id="PF06713"/>
    </source>
</evidence>
<dbReference type="AlphaFoldDB" id="A0A4U1BHW8"/>
<comment type="caution">
    <text evidence="3">The sequence shown here is derived from an EMBL/GenBank/DDBJ whole genome shotgun (WGS) entry which is preliminary data.</text>
</comment>
<keyword evidence="1" id="KW-1133">Transmembrane helix</keyword>
<organism evidence="3 4">
    <name type="scientific">Ferrimonas sediminicola</name>
    <dbReference type="NCBI Taxonomy" id="2569538"/>
    <lineage>
        <taxon>Bacteria</taxon>
        <taxon>Pseudomonadati</taxon>
        <taxon>Pseudomonadota</taxon>
        <taxon>Gammaproteobacteria</taxon>
        <taxon>Alteromonadales</taxon>
        <taxon>Ferrimonadaceae</taxon>
        <taxon>Ferrimonas</taxon>
    </lineage>
</organism>
<feature type="domain" description="Uncharacterized protein YyaB-like PH" evidence="2">
    <location>
        <begin position="58"/>
        <end position="126"/>
    </location>
</feature>
<reference evidence="3 4" key="1">
    <citation type="submission" date="2019-04" db="EMBL/GenBank/DDBJ databases">
        <authorList>
            <person name="Hwang J.C."/>
        </authorList>
    </citation>
    <scope>NUCLEOTIDE SEQUENCE [LARGE SCALE GENOMIC DNA]</scope>
    <source>
        <strain evidence="3 4">IMCC35001</strain>
    </source>
</reference>
<keyword evidence="1" id="KW-0812">Transmembrane</keyword>
<dbReference type="InterPro" id="IPR009589">
    <property type="entry name" value="PH_YyaB-like"/>
</dbReference>
<feature type="transmembrane region" description="Helical" evidence="1">
    <location>
        <begin position="12"/>
        <end position="29"/>
    </location>
</feature>
<protein>
    <recommendedName>
        <fullName evidence="2">Uncharacterized protein YyaB-like PH domain-containing protein</fullName>
    </recommendedName>
</protein>
<dbReference type="OrthoDB" id="6658731at2"/>
<dbReference type="RefSeq" id="WP_136852215.1">
    <property type="nucleotide sequence ID" value="NZ_SWCI01000002.1"/>
</dbReference>
<proteinExistence type="predicted"/>
<dbReference type="Proteomes" id="UP000305674">
    <property type="component" value="Unassembled WGS sequence"/>
</dbReference>
<keyword evidence="4" id="KW-1185">Reference proteome</keyword>
<gene>
    <name evidence="3" type="ORF">FCL40_05880</name>
</gene>
<feature type="transmembrane region" description="Helical" evidence="1">
    <location>
        <begin position="35"/>
        <end position="56"/>
    </location>
</feature>
<name>A0A4U1BHW8_9GAMM</name>
<dbReference type="GO" id="GO:0030153">
    <property type="term" value="P:bacteriocin immunity"/>
    <property type="evidence" value="ECO:0007669"/>
    <property type="project" value="InterPro"/>
</dbReference>
<evidence type="ECO:0000313" key="4">
    <source>
        <dbReference type="Proteomes" id="UP000305674"/>
    </source>
</evidence>
<dbReference type="Pfam" id="PF06713">
    <property type="entry name" value="bPH_4"/>
    <property type="match status" value="1"/>
</dbReference>
<sequence>MERVFRSKVDSWLLLVLLAAMAACLYAAYESARAGGSWPVVLTLLAGVGLPAWLLASTRYLVSGNALKVTSGPFSWHIDIDSITSVRETHNPLSSPALSLDRLEIHYGRGQSLMISPKEKRQFLVAIGHAR</sequence>
<evidence type="ECO:0000256" key="1">
    <source>
        <dbReference type="SAM" id="Phobius"/>
    </source>
</evidence>
<keyword evidence="1" id="KW-0472">Membrane</keyword>
<dbReference type="EMBL" id="SWCI01000002">
    <property type="protein sequence ID" value="TKB50674.1"/>
    <property type="molecule type" value="Genomic_DNA"/>
</dbReference>
<accession>A0A4U1BHW8</accession>
<evidence type="ECO:0000313" key="3">
    <source>
        <dbReference type="EMBL" id="TKB50674.1"/>
    </source>
</evidence>